<gene>
    <name evidence="1" type="ORF">PSON_ATCC_30995.1.T0720169</name>
</gene>
<comment type="caution">
    <text evidence="1">The sequence shown here is derived from an EMBL/GenBank/DDBJ whole genome shotgun (WGS) entry which is preliminary data.</text>
</comment>
<dbReference type="Proteomes" id="UP000692954">
    <property type="component" value="Unassembled WGS sequence"/>
</dbReference>
<accession>A0A8S1PAG2</accession>
<proteinExistence type="predicted"/>
<organism evidence="1 2">
    <name type="scientific">Paramecium sonneborni</name>
    <dbReference type="NCBI Taxonomy" id="65129"/>
    <lineage>
        <taxon>Eukaryota</taxon>
        <taxon>Sar</taxon>
        <taxon>Alveolata</taxon>
        <taxon>Ciliophora</taxon>
        <taxon>Intramacronucleata</taxon>
        <taxon>Oligohymenophorea</taxon>
        <taxon>Peniculida</taxon>
        <taxon>Parameciidae</taxon>
        <taxon>Paramecium</taxon>
    </lineage>
</organism>
<evidence type="ECO:0000313" key="2">
    <source>
        <dbReference type="Proteomes" id="UP000692954"/>
    </source>
</evidence>
<protein>
    <submittedName>
        <fullName evidence="1">Uncharacterized protein</fullName>
    </submittedName>
</protein>
<evidence type="ECO:0000313" key="1">
    <source>
        <dbReference type="EMBL" id="CAD8099728.1"/>
    </source>
</evidence>
<keyword evidence="2" id="KW-1185">Reference proteome</keyword>
<name>A0A8S1PAG2_9CILI</name>
<dbReference type="EMBL" id="CAJJDN010000072">
    <property type="protein sequence ID" value="CAD8099728.1"/>
    <property type="molecule type" value="Genomic_DNA"/>
</dbReference>
<sequence>MNYLKLLKIHNKLEFIFFEKVQVQKILTLPKSDIEFPSKYENRSIYDCFEDIVHKEKLNDCWIEEIKWKSTLNYIVERQALRYLYLTQSYEALKLSTKYDYYENLKF</sequence>
<dbReference type="AlphaFoldDB" id="A0A8S1PAG2"/>
<reference evidence="1" key="1">
    <citation type="submission" date="2021-01" db="EMBL/GenBank/DDBJ databases">
        <authorList>
            <consortium name="Genoscope - CEA"/>
            <person name="William W."/>
        </authorList>
    </citation>
    <scope>NUCLEOTIDE SEQUENCE</scope>
</reference>